<dbReference type="AlphaFoldDB" id="A0A6P8XIL6"/>
<evidence type="ECO:0000256" key="2">
    <source>
        <dbReference type="ARBA" id="ARBA00023054"/>
    </source>
</evidence>
<dbReference type="PANTHER" id="PTHR12499">
    <property type="entry name" value="OPTIC ATROPHY 3 PROTEIN OPA3"/>
    <property type="match status" value="1"/>
</dbReference>
<keyword evidence="4" id="KW-1185">Reference proteome</keyword>
<name>A0A6P8XIL6_DROAB</name>
<dbReference type="GO" id="GO:0005739">
    <property type="term" value="C:mitochondrion"/>
    <property type="evidence" value="ECO:0007669"/>
    <property type="project" value="TreeGrafter"/>
</dbReference>
<protein>
    <submittedName>
        <fullName evidence="5">OPA3-like protein CG13603</fullName>
    </submittedName>
</protein>
<dbReference type="InterPro" id="IPR010754">
    <property type="entry name" value="OPA3-like"/>
</dbReference>
<dbReference type="RefSeq" id="XP_034116351.1">
    <property type="nucleotide sequence ID" value="XM_034260460.2"/>
</dbReference>
<dbReference type="GeneID" id="117575978"/>
<dbReference type="Pfam" id="PF07047">
    <property type="entry name" value="OPA3"/>
    <property type="match status" value="1"/>
</dbReference>
<dbReference type="GO" id="GO:0019216">
    <property type="term" value="P:regulation of lipid metabolic process"/>
    <property type="evidence" value="ECO:0007669"/>
    <property type="project" value="TreeGrafter"/>
</dbReference>
<organism evidence="4 5">
    <name type="scientific">Drosophila albomicans</name>
    <name type="common">Fruit fly</name>
    <dbReference type="NCBI Taxonomy" id="7291"/>
    <lineage>
        <taxon>Eukaryota</taxon>
        <taxon>Metazoa</taxon>
        <taxon>Ecdysozoa</taxon>
        <taxon>Arthropoda</taxon>
        <taxon>Hexapoda</taxon>
        <taxon>Insecta</taxon>
        <taxon>Pterygota</taxon>
        <taxon>Neoptera</taxon>
        <taxon>Endopterygota</taxon>
        <taxon>Diptera</taxon>
        <taxon>Brachycera</taxon>
        <taxon>Muscomorpha</taxon>
        <taxon>Ephydroidea</taxon>
        <taxon>Drosophilidae</taxon>
        <taxon>Drosophila</taxon>
    </lineage>
</organism>
<evidence type="ECO:0000313" key="4">
    <source>
        <dbReference type="Proteomes" id="UP000515160"/>
    </source>
</evidence>
<sequence length="156" mass="17999">MVYFPLAKLGFLLVKQITKPVTRLLKQKATSNKIFRNYVVAPPAQFFHWIGVRSKMRMLGLNQPKYVPPLNQAMAIETGSNLLSELIVVSIGVSLIILEFSRQARNDKLKHDKHKEQRQKLFSDLEALNDRVNEQVHEIQNLKVKLSQLNIRPVDE</sequence>
<reference evidence="5" key="1">
    <citation type="submission" date="2025-08" db="UniProtKB">
        <authorList>
            <consortium name="RefSeq"/>
        </authorList>
    </citation>
    <scope>IDENTIFICATION</scope>
    <source>
        <strain evidence="5">15112-1751.03</strain>
        <tissue evidence="5">Whole Adult</tissue>
    </source>
</reference>
<evidence type="ECO:0000256" key="3">
    <source>
        <dbReference type="SAM" id="Coils"/>
    </source>
</evidence>
<evidence type="ECO:0000256" key="1">
    <source>
        <dbReference type="ARBA" id="ARBA00007584"/>
    </source>
</evidence>
<gene>
    <name evidence="5" type="primary">LOC117575978</name>
</gene>
<feature type="coiled-coil region" evidence="3">
    <location>
        <begin position="111"/>
        <end position="152"/>
    </location>
</feature>
<dbReference type="Proteomes" id="UP000515160">
    <property type="component" value="Chromosome 2R"/>
</dbReference>
<evidence type="ECO:0000313" key="5">
    <source>
        <dbReference type="RefSeq" id="XP_034116351.1"/>
    </source>
</evidence>
<comment type="similarity">
    <text evidence="1">Belongs to the OPA3 family.</text>
</comment>
<dbReference type="OrthoDB" id="2129069at2759"/>
<proteinExistence type="inferred from homology"/>
<keyword evidence="2 3" id="KW-0175">Coiled coil</keyword>
<dbReference type="PANTHER" id="PTHR12499:SF0">
    <property type="entry name" value="OPTIC ATROPHY 3 PROTEIN"/>
    <property type="match status" value="1"/>
</dbReference>
<accession>A0A6P8XIL6</accession>